<evidence type="ECO:0000259" key="2">
    <source>
        <dbReference type="Pfam" id="PF03011"/>
    </source>
</evidence>
<dbReference type="InterPro" id="IPR042202">
    <property type="entry name" value="Duffy-ag-bd_sf"/>
</dbReference>
<evidence type="ECO:0000313" key="8">
    <source>
        <dbReference type="Proteomes" id="UP000027581"/>
    </source>
</evidence>
<organism evidence="7 8">
    <name type="scientific">Plasmodium reichenowi</name>
    <dbReference type="NCBI Taxonomy" id="5854"/>
    <lineage>
        <taxon>Eukaryota</taxon>
        <taxon>Sar</taxon>
        <taxon>Alveolata</taxon>
        <taxon>Apicomplexa</taxon>
        <taxon>Aconoidasida</taxon>
        <taxon>Haemosporida</taxon>
        <taxon>Plasmodiidae</taxon>
        <taxon>Plasmodium</taxon>
        <taxon>Plasmodium (Laverania)</taxon>
    </lineage>
</organism>
<feature type="region of interest" description="Disordered" evidence="1">
    <location>
        <begin position="820"/>
        <end position="880"/>
    </location>
</feature>
<dbReference type="SUPFAM" id="SSF140924">
    <property type="entry name" value="Duffy binding domain-like"/>
    <property type="match status" value="2"/>
</dbReference>
<feature type="non-terminal residue" evidence="7">
    <location>
        <position position="880"/>
    </location>
</feature>
<gene>
    <name evidence="7" type="primary">VAR</name>
    <name evidence="7" type="ORF">PRCDC_0056800</name>
</gene>
<evidence type="ECO:0000259" key="3">
    <source>
        <dbReference type="Pfam" id="PF05424"/>
    </source>
</evidence>
<feature type="compositionally biased region" description="Acidic residues" evidence="1">
    <location>
        <begin position="854"/>
        <end position="880"/>
    </location>
</feature>
<dbReference type="VEuPathDB" id="PlasmoDB:PRG01_0417000"/>
<dbReference type="AlphaFoldDB" id="A0A060RR73"/>
<dbReference type="Gene3D" id="1.20.58.830">
    <property type="match status" value="2"/>
</dbReference>
<evidence type="ECO:0000259" key="5">
    <source>
        <dbReference type="Pfam" id="PF21807"/>
    </source>
</evidence>
<evidence type="ECO:0000313" key="7">
    <source>
        <dbReference type="EMBL" id="CDO61937.1"/>
    </source>
</evidence>
<evidence type="ECO:0000256" key="1">
    <source>
        <dbReference type="SAM" id="MobiDB-lite"/>
    </source>
</evidence>
<proteinExistence type="predicted"/>
<dbReference type="Pfam" id="PF03011">
    <property type="entry name" value="PFEMP"/>
    <property type="match status" value="1"/>
</dbReference>
<feature type="domain" description="Duffy-antigen binding" evidence="3">
    <location>
        <begin position="130"/>
        <end position="334"/>
    </location>
</feature>
<keyword evidence="8" id="KW-1185">Reference proteome</keyword>
<dbReference type="Gene3D" id="1.20.1310.20">
    <property type="entry name" value="Duffy-antigen binding domain"/>
    <property type="match status" value="1"/>
</dbReference>
<dbReference type="Proteomes" id="UP000027581">
    <property type="component" value="Unassembled WGS sequence"/>
</dbReference>
<dbReference type="InterPro" id="IPR049158">
    <property type="entry name" value="PfEMP1_CIDRalpha1_dom"/>
</dbReference>
<protein>
    <submittedName>
        <fullName evidence="7">Erythrocyte membrane protein 1, EMP1</fullName>
    </submittedName>
</protein>
<name>A0A060RR73_PLARE</name>
<evidence type="ECO:0000259" key="4">
    <source>
        <dbReference type="Pfam" id="PF15447"/>
    </source>
</evidence>
<dbReference type="EMBL" id="HG810602">
    <property type="protein sequence ID" value="CDO61937.1"/>
    <property type="molecule type" value="Genomic_DNA"/>
</dbReference>
<feature type="region of interest" description="Disordered" evidence="1">
    <location>
        <begin position="490"/>
        <end position="514"/>
    </location>
</feature>
<dbReference type="Pfam" id="PF22672">
    <property type="entry name" value="DBL_C"/>
    <property type="match status" value="1"/>
</dbReference>
<reference evidence="7" key="2">
    <citation type="submission" date="2014-05" db="EMBL/GenBank/DDBJ databases">
        <title>The genome sequences of chimpanzee malaria parasites reveal the path to human adaptation.</title>
        <authorList>
            <person name="Otto T.D."/>
            <person name="Rayner J.C."/>
            <person name="Boehme U."/>
            <person name="Pain A."/>
            <person name="Spottiswoode N."/>
            <person name="Sanders M."/>
            <person name="Quail M."/>
            <person name="Ollomo B."/>
            <person name="Renaud F."/>
            <person name="Thomas A.W."/>
            <person name="Prugnolle F."/>
            <person name="Conway D.J."/>
            <person name="Newbold C."/>
            <person name="Berriman M."/>
        </authorList>
    </citation>
    <scope>NUCLEOTIDE SEQUENCE [LARGE SCALE GENOMIC DNA]</scope>
    <source>
        <strain evidence="7">CDC</strain>
    </source>
</reference>
<dbReference type="InterPro" id="IPR008602">
    <property type="entry name" value="Duffy-antigen-binding"/>
</dbReference>
<dbReference type="GO" id="GO:0046789">
    <property type="term" value="F:host cell surface receptor binding"/>
    <property type="evidence" value="ECO:0007669"/>
    <property type="project" value="InterPro"/>
</dbReference>
<reference evidence="7" key="1">
    <citation type="submission" date="2014-01" db="EMBL/GenBank/DDBJ databases">
        <authorList>
            <person name="Aslett M."/>
        </authorList>
    </citation>
    <scope>NUCLEOTIDE SEQUENCE</scope>
    <source>
        <strain evidence="7">CDC</strain>
    </source>
</reference>
<dbReference type="VEuPathDB" id="PlasmoDB:PRCDC_0056800"/>
<feature type="region of interest" description="Disordered" evidence="1">
    <location>
        <begin position="82"/>
        <end position="129"/>
    </location>
</feature>
<dbReference type="Pfam" id="PF05424">
    <property type="entry name" value="Duffy_binding"/>
    <property type="match status" value="1"/>
</dbReference>
<feature type="compositionally biased region" description="Basic and acidic residues" evidence="1">
    <location>
        <begin position="92"/>
        <end position="111"/>
    </location>
</feature>
<dbReference type="PhylomeDB" id="A0A060RR73"/>
<feature type="domain" description="PfEMP1 CIDRalpha1" evidence="5">
    <location>
        <begin position="568"/>
        <end position="607"/>
    </location>
</feature>
<dbReference type="InterPro" id="IPR004258">
    <property type="entry name" value="DBL"/>
</dbReference>
<accession>A0A060RR73</accession>
<dbReference type="GO" id="GO:0016020">
    <property type="term" value="C:membrane"/>
    <property type="evidence" value="ECO:0007669"/>
    <property type="project" value="InterPro"/>
</dbReference>
<evidence type="ECO:0000259" key="6">
    <source>
        <dbReference type="Pfam" id="PF22672"/>
    </source>
</evidence>
<dbReference type="Pfam" id="PF21807">
    <property type="entry name" value="PfEMP1_CIDRalpha1_dom"/>
    <property type="match status" value="1"/>
</dbReference>
<feature type="domain" description="Duffy-binding-like" evidence="6">
    <location>
        <begin position="338"/>
        <end position="492"/>
    </location>
</feature>
<dbReference type="Pfam" id="PF15447">
    <property type="entry name" value="NTS"/>
    <property type="match status" value="1"/>
</dbReference>
<feature type="domain" description="Plasmodium falciparum erythrocyte membrane protein-1 N-terminal segment" evidence="4">
    <location>
        <begin position="16"/>
        <end position="49"/>
    </location>
</feature>
<feature type="compositionally biased region" description="Gly residues" evidence="1">
    <location>
        <begin position="495"/>
        <end position="508"/>
    </location>
</feature>
<feature type="domain" description="Duffy-binding-like" evidence="2">
    <location>
        <begin position="671"/>
        <end position="823"/>
    </location>
</feature>
<dbReference type="InterPro" id="IPR054595">
    <property type="entry name" value="DBL_C"/>
</dbReference>
<dbReference type="InterPro" id="IPR029210">
    <property type="entry name" value="PfEMP1_NTS"/>
</dbReference>
<dbReference type="FunFam" id="1.20.58.830:FF:000003">
    <property type="entry name" value="Erythrocyte membrane protein 1, PfEMP1"/>
    <property type="match status" value="1"/>
</dbReference>
<sequence length="880" mass="100495">MGNGGGTQDDGIDHQSAKHLLDSIGKKVHDQVKNGDAKNYISELKGLLSLTPFFGGELASSNDPCKLVDNYRIKTSYTGTSSNPCRNATGNDGKEIPRFSDKQQAEYDNKKTKCSYDSNGSKGKGGNSEGACAPYRRLSLCNKNLEYLNEYDSSKAKHYLLAKVCYAAKHEGESLKSYNDQYNLAYDGTASQICTVLARSFADIGDIVRGRDLYSGNKKKDKLQDNLKTIFGNIYNKLLDENKKNGEIKGRYGNDGDNYFKLREDWWTANRETVWKALTCDDRLGGNRYFRQTCGGDNESLSHASQKCRCRNNDFRRETDQVPTYFDYVPQYLRWFEEWAEDFCRKKKKNVENAIKKCRGDYGGEKRYCSRNGCDCKKTVRARGKLRYGNRCIDCLYACTPYVEWIDNQKEQFHKQVKKYTDEINRVSGSRRLRRDAGGATTSNYDGYEKKFYNILKGNDVGGLENFLDLLNKEPACQAVKDDKGGKIDFKTVDRGGGTSGSVPGGGTSDSADSNSNKTFYHSEYCQLCPHCGMRKKRDGTNEWEPKTKDDNCKNGNLYGTNENATATDIKILKSGEKQKDIAEKLNQFCNEGNVDKDSLYETWKCYEGKDVVKVAKGEEDEDEEEEDDDYTSLRKSGGLCILENKKKEKEVKETNSQKEPEQFQKPFVDFFTYWVAHMLKDSIYWKKELKKCLEKEKKTCKNNKCEKPCECFAKWVEQKKTNEWRPIKEHFYKQDGFDEAFNHHMVLDYNLQLQFSNENSSEDSQSRDEDAEEMKHLKKILKLENGNGLAAVNAVTKNNTTIDRLIEHEEGIVTKCKECKKPEDRATGESPLRSLDDPPSPRVIPRITTKDAEESEDSSEEDEDEEQEENENEGDGQDE</sequence>